<feature type="repeat" description="WD" evidence="22">
    <location>
        <begin position="1691"/>
        <end position="1721"/>
    </location>
</feature>
<dbReference type="Gene3D" id="3.30.70.360">
    <property type="match status" value="1"/>
</dbReference>
<feature type="domain" description="Protein kinase" evidence="25">
    <location>
        <begin position="1112"/>
        <end position="1377"/>
    </location>
</feature>
<evidence type="ECO:0000256" key="7">
    <source>
        <dbReference type="ARBA" id="ARBA00022574"/>
    </source>
</evidence>
<dbReference type="Pfam" id="PF14847">
    <property type="entry name" value="Ras_bdg_2"/>
    <property type="match status" value="1"/>
</dbReference>
<evidence type="ECO:0000256" key="9">
    <source>
        <dbReference type="ARBA" id="ARBA00022723"/>
    </source>
</evidence>
<dbReference type="CDD" id="cd06606">
    <property type="entry name" value="STKc_MAPKKK"/>
    <property type="match status" value="1"/>
</dbReference>
<evidence type="ECO:0000259" key="25">
    <source>
        <dbReference type="PROSITE" id="PS50011"/>
    </source>
</evidence>
<dbReference type="Gene3D" id="3.30.50.10">
    <property type="entry name" value="Erythroid Transcription Factor GATA-1, subunit A"/>
    <property type="match status" value="1"/>
</dbReference>
<dbReference type="InterPro" id="IPR011762">
    <property type="entry name" value="COA_CT_N"/>
</dbReference>
<feature type="region of interest" description="Disordered" evidence="24">
    <location>
        <begin position="519"/>
        <end position="570"/>
    </location>
</feature>
<comment type="caution">
    <text evidence="29">The sequence shown here is derived from an EMBL/GenBank/DDBJ whole genome shotgun (WGS) entry which is preliminary data.</text>
</comment>
<reference evidence="29 30" key="1">
    <citation type="journal article" date="2018" name="G3 (Bethesda)">
        <title>Phylogenetic and Phylogenomic Definition of Rhizopus Species.</title>
        <authorList>
            <person name="Gryganskyi A.P."/>
            <person name="Golan J."/>
            <person name="Dolatabadi S."/>
            <person name="Mondo S."/>
            <person name="Robb S."/>
            <person name="Idnurm A."/>
            <person name="Muszewska A."/>
            <person name="Steczkiewicz K."/>
            <person name="Masonjones S."/>
            <person name="Liao H.L."/>
            <person name="Gajdeczka M.T."/>
            <person name="Anike F."/>
            <person name="Vuek A."/>
            <person name="Anishchenko I.M."/>
            <person name="Voigt K."/>
            <person name="de Hoog G.S."/>
            <person name="Smith M.E."/>
            <person name="Heitman J."/>
            <person name="Vilgalys R."/>
            <person name="Stajich J.E."/>
        </authorList>
    </citation>
    <scope>NUCLEOTIDE SEQUENCE [LARGE SCALE GENOMIC DNA]</scope>
    <source>
        <strain evidence="29 30">CBS 357.93</strain>
    </source>
</reference>
<comment type="catalytic activity">
    <reaction evidence="19">
        <text>butanoyl-CoA + hydrogencarbonate + ATP = (2S)-ethylmalonyl-CoA + ADP + phosphate + H(+)</text>
        <dbReference type="Rhea" id="RHEA:59520"/>
        <dbReference type="ChEBI" id="CHEBI:15378"/>
        <dbReference type="ChEBI" id="CHEBI:17544"/>
        <dbReference type="ChEBI" id="CHEBI:30616"/>
        <dbReference type="ChEBI" id="CHEBI:43474"/>
        <dbReference type="ChEBI" id="CHEBI:57371"/>
        <dbReference type="ChEBI" id="CHEBI:60909"/>
        <dbReference type="ChEBI" id="CHEBI:456216"/>
    </reaction>
    <physiologicalReaction direction="left-to-right" evidence="19">
        <dbReference type="Rhea" id="RHEA:59521"/>
    </physiologicalReaction>
</comment>
<dbReference type="SUPFAM" id="SSF56112">
    <property type="entry name" value="Protein kinase-like (PK-like)"/>
    <property type="match status" value="1"/>
</dbReference>
<dbReference type="PROSITE" id="PS50082">
    <property type="entry name" value="WD_REPEATS_2"/>
    <property type="match status" value="4"/>
</dbReference>
<evidence type="ECO:0000256" key="2">
    <source>
        <dbReference type="ARBA" id="ARBA00005060"/>
    </source>
</evidence>
<keyword evidence="10" id="KW-0677">Repeat</keyword>
<dbReference type="SUPFAM" id="SSF53187">
    <property type="entry name" value="Zn-dependent exopeptidases"/>
    <property type="match status" value="1"/>
</dbReference>
<keyword evidence="11 23" id="KW-0547">Nucleotide-binding</keyword>
<dbReference type="Pfam" id="PF01039">
    <property type="entry name" value="Carboxyl_trans"/>
    <property type="match status" value="1"/>
</dbReference>
<comment type="similarity">
    <text evidence="5">Belongs to the protein kinase superfamily. STE Ser/Thr protein kinase family. MAP kinase kinase kinase subfamily.</text>
</comment>
<dbReference type="GO" id="GO:0005634">
    <property type="term" value="C:nucleus"/>
    <property type="evidence" value="ECO:0007669"/>
    <property type="project" value="UniProtKB-SubCell"/>
</dbReference>
<dbReference type="PROSITE" id="PS00107">
    <property type="entry name" value="PROTEIN_KINASE_ATP"/>
    <property type="match status" value="1"/>
</dbReference>
<feature type="repeat" description="WD" evidence="22">
    <location>
        <begin position="1460"/>
        <end position="1501"/>
    </location>
</feature>
<feature type="compositionally biased region" description="Basic and acidic residues" evidence="24">
    <location>
        <begin position="1"/>
        <end position="13"/>
    </location>
</feature>
<comment type="similarity">
    <text evidence="4">Belongs to the peptidase M20A family.</text>
</comment>
<dbReference type="InterPro" id="IPR000719">
    <property type="entry name" value="Prot_kinase_dom"/>
</dbReference>
<evidence type="ECO:0000256" key="16">
    <source>
        <dbReference type="ARBA" id="ARBA00038567"/>
    </source>
</evidence>
<dbReference type="EC" id="6.4.1.3" evidence="6"/>
<evidence type="ECO:0000259" key="26">
    <source>
        <dbReference type="PROSITE" id="PS50114"/>
    </source>
</evidence>
<evidence type="ECO:0000256" key="14">
    <source>
        <dbReference type="ARBA" id="ARBA00022840"/>
    </source>
</evidence>
<evidence type="ECO:0000313" key="30">
    <source>
        <dbReference type="Proteomes" id="UP000252139"/>
    </source>
</evidence>
<dbReference type="InterPro" id="IPR011763">
    <property type="entry name" value="COA_CT_C"/>
</dbReference>
<evidence type="ECO:0000256" key="20">
    <source>
        <dbReference type="ARBA" id="ARBA00049495"/>
    </source>
</evidence>
<evidence type="ECO:0000256" key="1">
    <source>
        <dbReference type="ARBA" id="ARBA00004123"/>
    </source>
</evidence>
<dbReference type="GO" id="GO:0005739">
    <property type="term" value="C:mitochondrion"/>
    <property type="evidence" value="ECO:0007669"/>
    <property type="project" value="TreeGrafter"/>
</dbReference>
<evidence type="ECO:0000256" key="18">
    <source>
        <dbReference type="ARBA" id="ARBA00042797"/>
    </source>
</evidence>
<proteinExistence type="inferred from homology"/>
<comment type="catalytic activity">
    <reaction evidence="20">
        <text>propanoyl-CoA + hydrogencarbonate + ATP = (S)-methylmalonyl-CoA + ADP + phosphate + H(+)</text>
        <dbReference type="Rhea" id="RHEA:23720"/>
        <dbReference type="ChEBI" id="CHEBI:15378"/>
        <dbReference type="ChEBI" id="CHEBI:17544"/>
        <dbReference type="ChEBI" id="CHEBI:30616"/>
        <dbReference type="ChEBI" id="CHEBI:43474"/>
        <dbReference type="ChEBI" id="CHEBI:57327"/>
        <dbReference type="ChEBI" id="CHEBI:57392"/>
        <dbReference type="ChEBI" id="CHEBI:456216"/>
        <dbReference type="EC" id="6.4.1.3"/>
    </reaction>
    <physiologicalReaction direction="left-to-right" evidence="20">
        <dbReference type="Rhea" id="RHEA:23721"/>
    </physiologicalReaction>
</comment>
<evidence type="ECO:0000259" key="28">
    <source>
        <dbReference type="PROSITE" id="PS50989"/>
    </source>
</evidence>
<dbReference type="InterPro" id="IPR015943">
    <property type="entry name" value="WD40/YVTN_repeat-like_dom_sf"/>
</dbReference>
<sequence length="2266" mass="253730">MTTTINEKRRQAEEGGGPTRIEAQHKKGKLTARERLGLLLDRGSFREYDTFVEHECTDFDMSQHKIPGDGVVTGHGTIHGRKVFVYSQDFTVLGGSLSRTNANKILKVMDQAMLVGAPVIGLQDSGGARIQEGVNSLAGYADIFQKNVLASGVIPQISVVMGPCAGGAVYSPALTDFTFMVRDSSYMFVTGPDVVKAVLNEQVSQEELGGARTHTEKSGVAHNAFDNDAEALQGVRDLLTYLPQSNREPAPTVECDDPVDREDEAIDRIIPSDSAIAYDMKEIVARVTDAHSFYEISADYASNILVGFARLSGQPVGVIANQPLVSSGALDIDASLKAARFIRFCDAFNIPLVTFVDVPGFMPGTSQEHGGIIKHGAKLLYAYCEATVPKLTVITRKAYGGAYIVMSSKHLRGDYNVAWPSAEIAVMGAGGAVEIIFRNHPDKATMKKEYKERFATPLFAAKKGYLDDIVEPRHTRARLIEQLNLLKLKNLVNPAKKHGSFFDEDVILSDKELMDDTYHQVTEDEEEQEEQEEEEEYIFEEEEEYEEIEEEDDDPDWGSSHKKKSTPSITQAKKQIKKEVDCDIKCSNCETTNTPLWRRNPEGEVLCNACGLFLKLHGVVRPLSLKTDVIKKRNRSGNMKRRKWLITNGWSPLVPVFYEHKIQHDQFLNLTMEKLDDVLNHVHISHSEKQRLLSAIKQVKADQAQHQHLHRQSLPRIIIPTSNNHTKITTSPNNQHFDISQYIPKRTSSTESNVSKILEAFQPSILHMKTKSPTSPRINPSDPEILSKLLGKRVPLQHALTQDRRIQVTLDADTFIKLWIKESSDALTIKHAVLQKLSIDADPSYFYFYHENGVQSTIPLTDEELVRVCQSSDDSRTNRVLVVPVEGYELMCQQRSTYHDPHYVRYVLAPAGYHFANPPSIPSSELWATPPSKHLLNTQPSSWPAEQQLNVEGISLYDPPTPRNDDLDFTAVKSFTSSSATPTEPPSPIGSQKSDGDAFAEDDVLGERPSVEKLYRNIDQYLPGHDLDKEITVENNAIPPSISRRLHGHRPSVRVVAKEAHRRWRQETRNVGNTVLRRKSTKMWGSKVERVKPGEEGCIVASDKPVPTRMQWMRGELIGRGSFGRVYHALNVATGEWIAVKQVDVAVTQADKRNQDLKEAADALYHEISLLKDLDHINIVQYMGYDFNPDEGLIFIFLEYVPGGSIASLLKQYSVFEEPLISFFTRQILQGLEYLHERGILHRDIKAGNVLIDQNGICKITDFGLSKNQNESAYDSASNNSTMKGTVFWMAPEALTNNYSAKVDIWSLGCTVLEMLTGTHPWMHLTSLAALYAIGNHKSPEIPSNISSEAKDFLEQCFRINPEDRPTAKQLLEHPFVQPNDSFNFKPSLYGKEGLGVLGNLSQLSNSRPIHPARCIHTISQEDNNSVLSLVSSRRYLFSGSQSSKIHVWCLQTFRLVTILRGHTGSVLGLTLSADEQYLFSCSGDGTVRVWNTETLTCAYLIQSCHDVGDIFSVVYSDKHNMLFFGSQNTSIQWYDFADPQTHGHKIDIPSVPPSPRRRKGKPINFFELSGHLGEEEERIQELLDKNVIKCVIREKNVYSNAHDGYVYCLLHAKDVPNMEGEVLISGSGDGNVKIWSINQGVIQHMRTLKGNSDKGILSLALSEDGYLFCGVQGGDIQIWDLETYQMIRSVIAHTDDVLAIAVRRGGFISASADGSIRLWDEVFQLKEVLIEHHGIVLSLTEREDCLISGSSDQSIKFWDISSNAHAPADIMRRYSSGTLQGTPSTDMMLYVLEKWVAIRTVSGMPRYMEECRRGARFLKNVLQQLGAVSRMIPGASGRNPLVYGRFSGKGNDQKRVPTVLIYGHYDVIAVEHEKNMWGSDPFELTGKNGYLYGRGTSDNKGPMLACIFAVNELLKEGQLDVNVVFLIEGEEESGSIGLYEAVEQNKDLFKDVDMILLSNSYWLGEDVPCITYGLRGVVHATVSICNQRADLHSGVEGGAVSEPLVDLIHVLGKLVDTDKKVLVPDFYKDVRPVTETEERLYDPIIEWMKTSKTAQSSTRTHHSTIALPSPVKESEADKETQCKMKIADEELDAETQKKQLMARWRYPTLTIHKIDVSINNPTIIPRTAKASVSMRVVPDQSISEICSQFTEYVHEVFASCKSDNKISVNIESVAEYWLGDLNNKYFRAVETAVEKEWKVKPLYIREGGSIPAVRWLEKFCNAPAVHIPFGQSSDQAHLHNERIRLLNLIAGKRIIKSLLTALPEL</sequence>
<dbReference type="Gene3D" id="2.130.10.10">
    <property type="entry name" value="YVTN repeat-like/Quinoprotein amine dehydrogenase"/>
    <property type="match status" value="2"/>
</dbReference>
<dbReference type="InterPro" id="IPR017441">
    <property type="entry name" value="Protein_kinase_ATP_BS"/>
</dbReference>
<evidence type="ECO:0000256" key="13">
    <source>
        <dbReference type="ARBA" id="ARBA00022833"/>
    </source>
</evidence>
<dbReference type="Gene3D" id="3.90.226.10">
    <property type="entry name" value="2-enoyl-CoA Hydratase, Chain A, domain 1"/>
    <property type="match status" value="2"/>
</dbReference>
<dbReference type="SMART" id="SM00220">
    <property type="entry name" value="S_TKc"/>
    <property type="match status" value="1"/>
</dbReference>
<dbReference type="InterPro" id="IPR051047">
    <property type="entry name" value="AccD/PCCB"/>
</dbReference>
<name>A0A367JYH1_RHIAZ</name>
<dbReference type="InterPro" id="IPR029458">
    <property type="entry name" value="Ras-bd_By2"/>
</dbReference>
<evidence type="ECO:0000256" key="12">
    <source>
        <dbReference type="ARBA" id="ARBA00022777"/>
    </source>
</evidence>
<gene>
    <name evidence="29" type="ORF">CU097_008447</name>
</gene>
<dbReference type="InterPro" id="IPR013088">
    <property type="entry name" value="Znf_NHR/GATA"/>
</dbReference>
<evidence type="ECO:0000256" key="8">
    <source>
        <dbReference type="ARBA" id="ARBA00022679"/>
    </source>
</evidence>
<dbReference type="PROSITE" id="PS00678">
    <property type="entry name" value="WD_REPEATS_1"/>
    <property type="match status" value="2"/>
</dbReference>
<evidence type="ECO:0000256" key="23">
    <source>
        <dbReference type="PROSITE-ProRule" id="PRU10141"/>
    </source>
</evidence>
<dbReference type="InterPro" id="IPR029045">
    <property type="entry name" value="ClpP/crotonase-like_dom_sf"/>
</dbReference>
<comment type="similarity">
    <text evidence="3">Belongs to the AccD/PCCB family.</text>
</comment>
<comment type="pathway">
    <text evidence="2">Metabolic intermediate metabolism; propanoyl-CoA degradation; succinyl-CoA from propanoyl-CoA: step 1/3.</text>
</comment>
<dbReference type="OrthoDB" id="7832001at2759"/>
<dbReference type="Gene3D" id="3.40.630.10">
    <property type="entry name" value="Zn peptidases"/>
    <property type="match status" value="1"/>
</dbReference>
<dbReference type="Pfam" id="PF01546">
    <property type="entry name" value="Peptidase_M20"/>
    <property type="match status" value="1"/>
</dbReference>
<dbReference type="PROSITE" id="PS50114">
    <property type="entry name" value="GATA_ZN_FINGER_2"/>
    <property type="match status" value="1"/>
</dbReference>
<feature type="region of interest" description="Disordered" evidence="24">
    <location>
        <begin position="1"/>
        <end position="27"/>
    </location>
</feature>
<dbReference type="PANTHER" id="PTHR43842">
    <property type="entry name" value="PROPIONYL-COA CARBOXYLASE BETA CHAIN"/>
    <property type="match status" value="1"/>
</dbReference>
<dbReference type="InterPro" id="IPR011650">
    <property type="entry name" value="Peptidase_M20_dimer"/>
</dbReference>
<dbReference type="Pfam" id="PF00400">
    <property type="entry name" value="WD40"/>
    <property type="match status" value="4"/>
</dbReference>
<dbReference type="InterPro" id="IPR002933">
    <property type="entry name" value="Peptidase_M20"/>
</dbReference>
<dbReference type="Proteomes" id="UP000252139">
    <property type="component" value="Unassembled WGS sequence"/>
</dbReference>
<evidence type="ECO:0000256" key="6">
    <source>
        <dbReference type="ARBA" id="ARBA00013050"/>
    </source>
</evidence>
<evidence type="ECO:0000313" key="29">
    <source>
        <dbReference type="EMBL" id="RCH95042.1"/>
    </source>
</evidence>
<evidence type="ECO:0000259" key="27">
    <source>
        <dbReference type="PROSITE" id="PS50980"/>
    </source>
</evidence>
<dbReference type="SUPFAM" id="SSF57716">
    <property type="entry name" value="Glucocorticoid receptor-like (DNA-binding domain)"/>
    <property type="match status" value="1"/>
</dbReference>
<keyword evidence="21" id="KW-0863">Zinc-finger</keyword>
<evidence type="ECO:0000256" key="10">
    <source>
        <dbReference type="ARBA" id="ARBA00022737"/>
    </source>
</evidence>
<dbReference type="PANTHER" id="PTHR43842:SF2">
    <property type="entry name" value="PROPIONYL-COA CARBOXYLASE BETA CHAIN, MITOCHONDRIAL"/>
    <property type="match status" value="1"/>
</dbReference>
<dbReference type="GO" id="GO:0005524">
    <property type="term" value="F:ATP binding"/>
    <property type="evidence" value="ECO:0007669"/>
    <property type="project" value="UniProtKB-UniRule"/>
</dbReference>
<evidence type="ECO:0000256" key="22">
    <source>
        <dbReference type="PROSITE-ProRule" id="PRU00221"/>
    </source>
</evidence>
<dbReference type="FunFam" id="1.10.510.10:FF:000182">
    <property type="entry name" value="MAP kinase kinase kinase mkh1"/>
    <property type="match status" value="1"/>
</dbReference>
<dbReference type="FunFam" id="3.30.200.20:FF:000387">
    <property type="entry name" value="Serine/threonine-protein kinase STE11"/>
    <property type="match status" value="1"/>
</dbReference>
<dbReference type="STRING" id="86630.A0A367JYH1"/>
<dbReference type="GO" id="GO:0004709">
    <property type="term" value="F:MAP kinase kinase kinase activity"/>
    <property type="evidence" value="ECO:0007669"/>
    <property type="project" value="UniProtKB-ARBA"/>
</dbReference>
<protein>
    <recommendedName>
        <fullName evidence="17">Propionyl-CoA carboxylase beta chain, mitochondrial</fullName>
        <ecNumber evidence="6">6.4.1.3</ecNumber>
    </recommendedName>
    <alternativeName>
        <fullName evidence="18">Propanoyl-CoA:carbon dioxide ligase subunit beta</fullName>
    </alternativeName>
</protein>
<evidence type="ECO:0000256" key="15">
    <source>
        <dbReference type="ARBA" id="ARBA00023242"/>
    </source>
</evidence>
<dbReference type="InterPro" id="IPR011009">
    <property type="entry name" value="Kinase-like_dom_sf"/>
</dbReference>
<comment type="subcellular location">
    <subcellularLocation>
        <location evidence="1">Nucleus</location>
    </subcellularLocation>
</comment>
<dbReference type="SUPFAM" id="SSF50978">
    <property type="entry name" value="WD40 repeat-like"/>
    <property type="match status" value="1"/>
</dbReference>
<keyword evidence="15" id="KW-0539">Nucleus</keyword>
<feature type="domain" description="GATA-type" evidence="26">
    <location>
        <begin position="585"/>
        <end position="633"/>
    </location>
</feature>
<accession>A0A367JYH1</accession>
<dbReference type="GO" id="GO:0008270">
    <property type="term" value="F:zinc ion binding"/>
    <property type="evidence" value="ECO:0007669"/>
    <property type="project" value="UniProtKB-KW"/>
</dbReference>
<dbReference type="SMART" id="SM00401">
    <property type="entry name" value="ZnF_GATA"/>
    <property type="match status" value="1"/>
</dbReference>
<dbReference type="SMART" id="SM01304">
    <property type="entry name" value="Ras_bdg_2"/>
    <property type="match status" value="1"/>
</dbReference>
<dbReference type="InterPro" id="IPR034733">
    <property type="entry name" value="AcCoA_carboxyl_beta"/>
</dbReference>
<evidence type="ECO:0000256" key="4">
    <source>
        <dbReference type="ARBA" id="ARBA00006247"/>
    </source>
</evidence>
<evidence type="ECO:0000256" key="19">
    <source>
        <dbReference type="ARBA" id="ARBA00048208"/>
    </source>
</evidence>
<dbReference type="CDD" id="cd00200">
    <property type="entry name" value="WD40"/>
    <property type="match status" value="1"/>
</dbReference>
<dbReference type="PROSITE" id="PS50989">
    <property type="entry name" value="COA_CT_CTER"/>
    <property type="match status" value="1"/>
</dbReference>
<dbReference type="PROSITE" id="PS00108">
    <property type="entry name" value="PROTEIN_KINASE_ST"/>
    <property type="match status" value="1"/>
</dbReference>
<dbReference type="InterPro" id="IPR019775">
    <property type="entry name" value="WD40_repeat_CS"/>
</dbReference>
<dbReference type="PRINTS" id="PR00619">
    <property type="entry name" value="GATAZNFINGER"/>
</dbReference>
<dbReference type="InterPro" id="IPR001680">
    <property type="entry name" value="WD40_rpt"/>
</dbReference>
<keyword evidence="7 22" id="KW-0853">WD repeat</keyword>
<dbReference type="Gene3D" id="1.10.150.50">
    <property type="entry name" value="Transcription Factor, Ets-1"/>
    <property type="match status" value="1"/>
</dbReference>
<dbReference type="SUPFAM" id="SSF52096">
    <property type="entry name" value="ClpP/crotonase"/>
    <property type="match status" value="2"/>
</dbReference>
<dbReference type="GO" id="GO:0006355">
    <property type="term" value="P:regulation of DNA-templated transcription"/>
    <property type="evidence" value="ECO:0007669"/>
    <property type="project" value="InterPro"/>
</dbReference>
<evidence type="ECO:0000256" key="11">
    <source>
        <dbReference type="ARBA" id="ARBA00022741"/>
    </source>
</evidence>
<dbReference type="CDD" id="cd00202">
    <property type="entry name" value="ZnF_GATA"/>
    <property type="match status" value="1"/>
</dbReference>
<feature type="repeat" description="WD" evidence="22">
    <location>
        <begin position="1600"/>
        <end position="1646"/>
    </location>
</feature>
<feature type="repeat" description="WD" evidence="22">
    <location>
        <begin position="1730"/>
        <end position="1769"/>
    </location>
</feature>
<keyword evidence="13" id="KW-0862">Zinc</keyword>
<evidence type="ECO:0000256" key="21">
    <source>
        <dbReference type="PROSITE-ProRule" id="PRU00094"/>
    </source>
</evidence>
<feature type="compositionally biased region" description="Acidic residues" evidence="24">
    <location>
        <begin position="523"/>
        <end position="556"/>
    </location>
</feature>
<dbReference type="GO" id="GO:0004658">
    <property type="term" value="F:propionyl-CoA carboxylase activity"/>
    <property type="evidence" value="ECO:0007669"/>
    <property type="project" value="UniProtKB-EC"/>
</dbReference>
<dbReference type="InterPro" id="IPR036322">
    <property type="entry name" value="WD40_repeat_dom_sf"/>
</dbReference>
<feature type="region of interest" description="Disordered" evidence="24">
    <location>
        <begin position="976"/>
        <end position="998"/>
    </location>
</feature>
<dbReference type="FunFam" id="3.30.50.10:FF:000007">
    <property type="entry name" value="Nitrogen regulatory AreA, N-terminal"/>
    <property type="match status" value="1"/>
</dbReference>
<comment type="subunit">
    <text evidence="16">The holoenzyme is a dodecamer composed of 6 PCCA/alpha subunits and 6 PCCB/beta subunits.</text>
</comment>
<dbReference type="GO" id="GO:0009062">
    <property type="term" value="P:fatty acid catabolic process"/>
    <property type="evidence" value="ECO:0007669"/>
    <property type="project" value="UniProtKB-ARBA"/>
</dbReference>
<dbReference type="PROSITE" id="PS00344">
    <property type="entry name" value="GATA_ZN_FINGER_1"/>
    <property type="match status" value="1"/>
</dbReference>
<keyword evidence="9" id="KW-0479">Metal-binding</keyword>
<evidence type="ECO:0000256" key="3">
    <source>
        <dbReference type="ARBA" id="ARBA00006102"/>
    </source>
</evidence>
<dbReference type="Pfam" id="PF07687">
    <property type="entry name" value="M20_dimer"/>
    <property type="match status" value="1"/>
</dbReference>
<dbReference type="FunFam" id="3.90.226.10:FF:000017">
    <property type="entry name" value="Propionyl-CoA carboxylase subunit beta 5"/>
    <property type="match status" value="1"/>
</dbReference>
<keyword evidence="14 23" id="KW-0067">ATP-binding</keyword>
<dbReference type="PROSITE" id="PS50980">
    <property type="entry name" value="COA_CT_NTER"/>
    <property type="match status" value="1"/>
</dbReference>
<dbReference type="PRINTS" id="PR00320">
    <property type="entry name" value="GPROTEINBRPT"/>
</dbReference>
<dbReference type="PROSITE" id="PS50011">
    <property type="entry name" value="PROTEIN_KINASE_DOM"/>
    <property type="match status" value="1"/>
</dbReference>
<dbReference type="InterPro" id="IPR008271">
    <property type="entry name" value="Ser/Thr_kinase_AS"/>
</dbReference>
<dbReference type="Gene3D" id="3.10.20.90">
    <property type="entry name" value="Phosphatidylinositol 3-kinase Catalytic Subunit, Chain A, domain 1"/>
    <property type="match status" value="1"/>
</dbReference>
<feature type="domain" description="CoA carboxyltransferase N-terminal" evidence="27">
    <location>
        <begin position="1"/>
        <end position="254"/>
    </location>
</feature>
<dbReference type="SMART" id="SM00320">
    <property type="entry name" value="WD40"/>
    <property type="match status" value="7"/>
</dbReference>
<dbReference type="Pfam" id="PF00320">
    <property type="entry name" value="GATA"/>
    <property type="match status" value="1"/>
</dbReference>
<evidence type="ECO:0000256" key="17">
    <source>
        <dbReference type="ARBA" id="ARBA00041138"/>
    </source>
</evidence>
<dbReference type="InterPro" id="IPR020472">
    <property type="entry name" value="WD40_PAC1"/>
</dbReference>
<dbReference type="PROSITE" id="PS50294">
    <property type="entry name" value="WD_REPEATS_REGION"/>
    <property type="match status" value="1"/>
</dbReference>
<feature type="domain" description="CoA carboxyltransferase C-terminal" evidence="28">
    <location>
        <begin position="258"/>
        <end position="490"/>
    </location>
</feature>
<dbReference type="FunFam" id="3.90.226.10:FF:000016">
    <property type="entry name" value="Propionyl-CoA carboxylase, beta subunit"/>
    <property type="match status" value="1"/>
</dbReference>
<organism evidence="29 30">
    <name type="scientific">Rhizopus azygosporus</name>
    <name type="common">Rhizopus microsporus var. azygosporus</name>
    <dbReference type="NCBI Taxonomy" id="86630"/>
    <lineage>
        <taxon>Eukaryota</taxon>
        <taxon>Fungi</taxon>
        <taxon>Fungi incertae sedis</taxon>
        <taxon>Mucoromycota</taxon>
        <taxon>Mucoromycotina</taxon>
        <taxon>Mucoromycetes</taxon>
        <taxon>Mucorales</taxon>
        <taxon>Mucorineae</taxon>
        <taxon>Rhizopodaceae</taxon>
        <taxon>Rhizopus</taxon>
    </lineage>
</organism>
<keyword evidence="12" id="KW-0418">Kinase</keyword>
<dbReference type="Gene3D" id="1.10.510.10">
    <property type="entry name" value="Transferase(Phosphotransferase) domain 1"/>
    <property type="match status" value="1"/>
</dbReference>
<dbReference type="EMBL" id="PJQL01000509">
    <property type="protein sequence ID" value="RCH95042.1"/>
    <property type="molecule type" value="Genomic_DNA"/>
</dbReference>
<evidence type="ECO:0000256" key="24">
    <source>
        <dbReference type="SAM" id="MobiDB-lite"/>
    </source>
</evidence>
<dbReference type="GO" id="GO:0043565">
    <property type="term" value="F:sequence-specific DNA binding"/>
    <property type="evidence" value="ECO:0007669"/>
    <property type="project" value="InterPro"/>
</dbReference>
<keyword evidence="30" id="KW-1185">Reference proteome</keyword>
<dbReference type="GO" id="GO:0000196">
    <property type="term" value="P:cell integrity MAPK cascade"/>
    <property type="evidence" value="ECO:0007669"/>
    <property type="project" value="UniProtKB-ARBA"/>
</dbReference>
<evidence type="ECO:0000256" key="5">
    <source>
        <dbReference type="ARBA" id="ARBA00006529"/>
    </source>
</evidence>
<dbReference type="Pfam" id="PF00069">
    <property type="entry name" value="Pkinase"/>
    <property type="match status" value="1"/>
</dbReference>
<keyword evidence="8" id="KW-0808">Transferase</keyword>
<dbReference type="InterPro" id="IPR013761">
    <property type="entry name" value="SAM/pointed_sf"/>
</dbReference>
<dbReference type="InterPro" id="IPR000679">
    <property type="entry name" value="Znf_GATA"/>
</dbReference>
<feature type="binding site" evidence="23">
    <location>
        <position position="1141"/>
    </location>
    <ligand>
        <name>ATP</name>
        <dbReference type="ChEBI" id="CHEBI:30616"/>
    </ligand>
</feature>
<dbReference type="GO" id="GO:0016787">
    <property type="term" value="F:hydrolase activity"/>
    <property type="evidence" value="ECO:0007669"/>
    <property type="project" value="InterPro"/>
</dbReference>